<evidence type="ECO:0000313" key="2">
    <source>
        <dbReference type="EMBL" id="KAF1753566.1"/>
    </source>
</evidence>
<reference evidence="2 3" key="1">
    <citation type="submission" date="2019-12" db="EMBL/GenBank/DDBJ databases">
        <title>Chromosome-level assembly of the Caenorhabditis remanei genome.</title>
        <authorList>
            <person name="Teterina A.A."/>
            <person name="Willis J.H."/>
            <person name="Phillips P.C."/>
        </authorList>
    </citation>
    <scope>NUCLEOTIDE SEQUENCE [LARGE SCALE GENOMIC DNA]</scope>
    <source>
        <strain evidence="2 3">PX506</strain>
        <tissue evidence="2">Whole organism</tissue>
    </source>
</reference>
<dbReference type="KEGG" id="crq:GCK72_020123"/>
<dbReference type="Proteomes" id="UP000483820">
    <property type="component" value="Chromosome V"/>
</dbReference>
<evidence type="ECO:0000313" key="3">
    <source>
        <dbReference type="Proteomes" id="UP000483820"/>
    </source>
</evidence>
<feature type="region of interest" description="Disordered" evidence="1">
    <location>
        <begin position="158"/>
        <end position="180"/>
    </location>
</feature>
<name>A0A6A5GFT0_CAERE</name>
<dbReference type="RefSeq" id="XP_003116387.2">
    <property type="nucleotide sequence ID" value="XM_003116339.2"/>
</dbReference>
<accession>A0A6A5GFT0</accession>
<evidence type="ECO:0000256" key="1">
    <source>
        <dbReference type="SAM" id="MobiDB-lite"/>
    </source>
</evidence>
<protein>
    <submittedName>
        <fullName evidence="2">Uncharacterized protein</fullName>
    </submittedName>
</protein>
<sequence>MFEDIYFWNKHGRPDAEKDQYVNSYCHQKLRELKTQSVLLKTYHLDSGENECSKKTQEEMDRTVFSQDIAPYVRYSVNKRKRWETEKNVDTLGELQKMYDDMDVMILERRQFRSPPYICQIFFHNYFFERFPIYRVHQLKNNTYECTSVNSVHGQKIQHFSPKNRSPTKAKQTETLPKTASRPKVAYHFITPPKNYEVFLQKRFHPGNINLKWWWPLEKVDLNLKKQVEEDLYEAITYDRLMDLEWDDVHEWDEDHYEEKDNESAKKFYNLEDHIVDKWVVVKRKRSHRGSTRS</sequence>
<gene>
    <name evidence="2" type="ORF">GCK72_020123</name>
</gene>
<feature type="compositionally biased region" description="Polar residues" evidence="1">
    <location>
        <begin position="161"/>
        <end position="178"/>
    </location>
</feature>
<proteinExistence type="predicted"/>
<dbReference type="GeneID" id="9817996"/>
<dbReference type="AlphaFoldDB" id="A0A6A5GFT0"/>
<organism evidence="2 3">
    <name type="scientific">Caenorhabditis remanei</name>
    <name type="common">Caenorhabditis vulgaris</name>
    <dbReference type="NCBI Taxonomy" id="31234"/>
    <lineage>
        <taxon>Eukaryota</taxon>
        <taxon>Metazoa</taxon>
        <taxon>Ecdysozoa</taxon>
        <taxon>Nematoda</taxon>
        <taxon>Chromadorea</taxon>
        <taxon>Rhabditida</taxon>
        <taxon>Rhabditina</taxon>
        <taxon>Rhabditomorpha</taxon>
        <taxon>Rhabditoidea</taxon>
        <taxon>Rhabditidae</taxon>
        <taxon>Peloderinae</taxon>
        <taxon>Caenorhabditis</taxon>
    </lineage>
</organism>
<dbReference type="EMBL" id="WUAV01000005">
    <property type="protein sequence ID" value="KAF1753566.1"/>
    <property type="molecule type" value="Genomic_DNA"/>
</dbReference>
<comment type="caution">
    <text evidence="2">The sequence shown here is derived from an EMBL/GenBank/DDBJ whole genome shotgun (WGS) entry which is preliminary data.</text>
</comment>
<dbReference type="CTD" id="9817996"/>